<keyword evidence="3" id="KW-1185">Reference proteome</keyword>
<gene>
    <name evidence="2" type="ORF">MKP09_17885</name>
</gene>
<dbReference type="Proteomes" id="UP001202248">
    <property type="component" value="Unassembled WGS sequence"/>
</dbReference>
<reference evidence="2 3" key="1">
    <citation type="submission" date="2022-02" db="EMBL/GenBank/DDBJ databases">
        <authorList>
            <person name="Min J."/>
        </authorList>
    </citation>
    <scope>NUCLEOTIDE SEQUENCE [LARGE SCALE GENOMIC DNA]</scope>
    <source>
        <strain evidence="2 3">GR10-1</strain>
    </source>
</reference>
<sequence length="135" mass="15402">MPGQQLHIDLKSATAVLSGPDHTDKKALGSVDSVCNKGIVVKENGVRHGKVNWGNTEYSFSDQSLSQVFKRIEKRYGITIAFKDAEIENYRFTGKVMYKDSLDMVMRHLCQLYDLKYTRAENNITIEKVSENLRK</sequence>
<evidence type="ECO:0000313" key="2">
    <source>
        <dbReference type="EMBL" id="MCH5599645.1"/>
    </source>
</evidence>
<feature type="domain" description="Protein FecR C-terminal" evidence="1">
    <location>
        <begin position="58"/>
        <end position="126"/>
    </location>
</feature>
<dbReference type="Gene3D" id="3.55.50.30">
    <property type="match status" value="1"/>
</dbReference>
<name>A0ABS9SMR4_9BACT</name>
<accession>A0ABS9SMR4</accession>
<dbReference type="InterPro" id="IPR032508">
    <property type="entry name" value="FecR_C"/>
</dbReference>
<dbReference type="RefSeq" id="WP_240831685.1">
    <property type="nucleotide sequence ID" value="NZ_JAKWBL010000004.1"/>
</dbReference>
<protein>
    <submittedName>
        <fullName evidence="2">DUF4974 domain-containing protein</fullName>
    </submittedName>
</protein>
<evidence type="ECO:0000313" key="3">
    <source>
        <dbReference type="Proteomes" id="UP001202248"/>
    </source>
</evidence>
<proteinExistence type="predicted"/>
<dbReference type="Pfam" id="PF16344">
    <property type="entry name" value="FecR_C"/>
    <property type="match status" value="1"/>
</dbReference>
<dbReference type="EMBL" id="JAKWBL010000004">
    <property type="protein sequence ID" value="MCH5599645.1"/>
    <property type="molecule type" value="Genomic_DNA"/>
</dbReference>
<evidence type="ECO:0000259" key="1">
    <source>
        <dbReference type="Pfam" id="PF16344"/>
    </source>
</evidence>
<organism evidence="2 3">
    <name type="scientific">Niabella ginsengisoli</name>
    <dbReference type="NCBI Taxonomy" id="522298"/>
    <lineage>
        <taxon>Bacteria</taxon>
        <taxon>Pseudomonadati</taxon>
        <taxon>Bacteroidota</taxon>
        <taxon>Chitinophagia</taxon>
        <taxon>Chitinophagales</taxon>
        <taxon>Chitinophagaceae</taxon>
        <taxon>Niabella</taxon>
    </lineage>
</organism>
<comment type="caution">
    <text evidence="2">The sequence shown here is derived from an EMBL/GenBank/DDBJ whole genome shotgun (WGS) entry which is preliminary data.</text>
</comment>